<name>A0A814QF57_9BILA</name>
<dbReference type="Pfam" id="PF25032">
    <property type="entry name" value="N-HEAT_ATR"/>
    <property type="match status" value="1"/>
</dbReference>
<proteinExistence type="predicted"/>
<accession>A0A814QF57</accession>
<protein>
    <recommendedName>
        <fullName evidence="1">Serine/threonine-protein kinase ATR-like N-HEAT region domain-containing protein</fullName>
    </recommendedName>
</protein>
<feature type="domain" description="Serine/threonine-protein kinase ATR-like N-HEAT region" evidence="1">
    <location>
        <begin position="68"/>
        <end position="266"/>
    </location>
</feature>
<gene>
    <name evidence="2" type="ORF">SEV965_LOCUS16845</name>
</gene>
<comment type="caution">
    <text evidence="2">The sequence shown here is derived from an EMBL/GenBank/DDBJ whole genome shotgun (WGS) entry which is preliminary data.</text>
</comment>
<dbReference type="Proteomes" id="UP000663889">
    <property type="component" value="Unassembled WGS sequence"/>
</dbReference>
<reference evidence="2" key="1">
    <citation type="submission" date="2021-02" db="EMBL/GenBank/DDBJ databases">
        <authorList>
            <person name="Nowell W R."/>
        </authorList>
    </citation>
    <scope>NUCLEOTIDE SEQUENCE</scope>
</reference>
<evidence type="ECO:0000259" key="1">
    <source>
        <dbReference type="Pfam" id="PF25032"/>
    </source>
</evidence>
<organism evidence="2 3">
    <name type="scientific">Rotaria sordida</name>
    <dbReference type="NCBI Taxonomy" id="392033"/>
    <lineage>
        <taxon>Eukaryota</taxon>
        <taxon>Metazoa</taxon>
        <taxon>Spiralia</taxon>
        <taxon>Gnathifera</taxon>
        <taxon>Rotifera</taxon>
        <taxon>Eurotatoria</taxon>
        <taxon>Bdelloidea</taxon>
        <taxon>Philodinida</taxon>
        <taxon>Philodinidae</taxon>
        <taxon>Rotaria</taxon>
    </lineage>
</organism>
<evidence type="ECO:0000313" key="3">
    <source>
        <dbReference type="Proteomes" id="UP000663889"/>
    </source>
</evidence>
<dbReference type="EMBL" id="CAJNOU010000939">
    <property type="protein sequence ID" value="CAF1119806.1"/>
    <property type="molecule type" value="Genomic_DNA"/>
</dbReference>
<dbReference type="InterPro" id="IPR056803">
    <property type="entry name" value="ATR-like_N-HEAT"/>
</dbReference>
<sequence length="1987" mass="218411">MMQWSSWLDFAENFSINYDRQFCRSTNPIPPTDNVEFGRNTMCHFLSSFFRSLTRVTDVQQEKFFNSINQIVINTPSVFVTDADKQHTLEDIRKTNSYYFDVYIVSLLVWTLSSKKFTSIQENTIAVLANLYGELSLRWPVLFRIFTNELIDTLNDTIKYDIEFIEEEIHQPKQLHRFLVPEQVGSSFSTNVTIERCAIEFNCSDDISSFQLNLISVLKHLASTLSTLLDRQTISILIGTLCELIRTADTHVKSTTFSFFSSFIEHRSLGLLIGDLKPYVHFSISDILLTIMNFIHTEPKAIITSRIKNLGFLIPLTYAANANVIIDYIKVGGCNSTIVARVGDYCDHIVTITIVGSNSSSPSTDLSVEIILLDNTTSVMQMSKPSITYVGRNFLNSGNLYQPTITMISQLTTSQFDNARINFGTVVNSGLVAPYNDTESTITISFRSLVISNPSYQINGAEYWVTVGIEYNNVSEIWIGQSLFNFSNAANSGSGPFTISTISNSSLQIPQGSPFALSIPINYNNTYASNFVFTITNNNPSQLGLCSAYVQSASSGFAHLPTLGYEISQILTTSSTNNQISISLGQIVNTQSYSGTSSTLYIVVYGRIFKTDSSSSYIAGTMTAQVSTTANPTVTQTFTIYAIPTVIAYPLNGSLPTLSLSQQTNVVGIYQTLQITVTIVLPASFSAPVVIDLHNSLNASILNLKPCTVIFQSAGENVGSSNPQCVDQNLSRFTYTSSTNSTIYDQLSYDYGVMSNMGTRSTIYSSTVNTIVFNAIFQVLNTTASVVWPTIIVTFGNNTIWIGNANINVTTINYNITNATQPTFALSYENNTTTNQSTTILGYTRLFYYDIFTKPTGIYTPMILRIKTNETSFGSGIPAASICRVKILYVGSNLPCLMQTLYNQDNSPFITYSSRYNQRKNDTVYIQFGPLCNYQTTQNNVNLGQIRVGVYVKIESSLGDGQSTYVNLDVYYTSSNLWIGQIFFTGYQTVSPPNVIGTPLIFPLNSTTQLFNRNSLTIVNYGLKVPVASIGTYSSLNSAIINEVNQQTSVCRIDISLNRGSNVPCSNDVSSVFTYNSNGYSSIATTNLGMICSIASNSSTLNSSLSIDSDTLIIQVFLLATLQTSSTFDLTLSNLIPSGQAALGTLTSTFNSGLTSNFGNISSINPLNATNYKQLNDTNNNSLVYLGQDVLIRTQFILAYNLSSQSCYLLSFVFSFTSSNIDAAYFTNAFFISAGDNLMCMQAKAIPILSSGGSTLYNTSMYLDLGTVCYYPIDPMNISASTLIIQSNARVPMTTTVPVGNPISIDIAAIINNNQSSLNTSISLIVKNHTTYSGFTLFSNDTTNVLTTTTNSTIQSSIRQIVTYTFKIYLPTYSQGRLQIFIASTQMSNSVTINIISAKILSAGINVGSFMQEYILGNKYQWIYSSSVLGSSYQDTAYLDLGVVTNTGTSAMKNTFSNTTDNFIFIQANGYLTDSPLAEENFAFNVVLTAIYGGINVSNSFSNVVTRDGTEQPIMFVNHTDITSGIYGIGSTYTGIIQYGHENNSNAECINAQIIIYLPTWISFQSYNSTTPAVNYTTDYNSYVLFNLGTLLFNDVGSLTFTLNIGTSNQMALVYQRYNSPSITIPYELICMKRARTNVAYYPASKRFAFTDIISLSTSVVSALTYTTLLDTLDSCQFTTSVTGSDASLVRTTGWQTGYRSNQWMLSGSTYVQINFGNLTLINQIQLTVPSSFASILFIQLGYSSDGYSFAVDSTKYFINGNSSYIFPLSKSLLIQYLRVYLMDVVQPSDLLIKTSGFILNITGIVNSTNVTVANVCPSISNTLSPRTVLVAPPAQAGLVYSNDVYVCDETITRTSILCHVLFNGDMTASATWTALNTTVANINLFVYDTVEQIQSLYGYAQDGVSIVRSDDRGLTWFVTDFAEYSNITTQCNANLKVCTMSESYPLMNGSPGYLQMQSGIVSWTASINGLWTQPSSGTLVFDWFGY</sequence>
<evidence type="ECO:0000313" key="2">
    <source>
        <dbReference type="EMBL" id="CAF1119806.1"/>
    </source>
</evidence>